<gene>
    <name evidence="1" type="ORF">AAHA92_15054</name>
</gene>
<reference evidence="1 2" key="1">
    <citation type="submission" date="2024-06" db="EMBL/GenBank/DDBJ databases">
        <title>A chromosome level genome sequence of Diviner's sage (Salvia divinorum).</title>
        <authorList>
            <person name="Ford S.A."/>
            <person name="Ro D.-K."/>
            <person name="Ness R.W."/>
            <person name="Phillips M.A."/>
        </authorList>
    </citation>
    <scope>NUCLEOTIDE SEQUENCE [LARGE SCALE GENOMIC DNA]</scope>
    <source>
        <strain evidence="1">SAF-2024a</strain>
        <tissue evidence="1">Leaf</tissue>
    </source>
</reference>
<dbReference type="AlphaFoldDB" id="A0ABD1HDM8"/>
<name>A0ABD1HDM8_SALDI</name>
<keyword evidence="2" id="KW-1185">Reference proteome</keyword>
<accession>A0ABD1HDM8</accession>
<organism evidence="1 2">
    <name type="scientific">Salvia divinorum</name>
    <name type="common">Maria pastora</name>
    <name type="synonym">Diviner's sage</name>
    <dbReference type="NCBI Taxonomy" id="28513"/>
    <lineage>
        <taxon>Eukaryota</taxon>
        <taxon>Viridiplantae</taxon>
        <taxon>Streptophyta</taxon>
        <taxon>Embryophyta</taxon>
        <taxon>Tracheophyta</taxon>
        <taxon>Spermatophyta</taxon>
        <taxon>Magnoliopsida</taxon>
        <taxon>eudicotyledons</taxon>
        <taxon>Gunneridae</taxon>
        <taxon>Pentapetalae</taxon>
        <taxon>asterids</taxon>
        <taxon>lamiids</taxon>
        <taxon>Lamiales</taxon>
        <taxon>Lamiaceae</taxon>
        <taxon>Nepetoideae</taxon>
        <taxon>Mentheae</taxon>
        <taxon>Salviinae</taxon>
        <taxon>Salvia</taxon>
        <taxon>Salvia subgen. Calosphace</taxon>
    </lineage>
</organism>
<dbReference type="Proteomes" id="UP001567538">
    <property type="component" value="Unassembled WGS sequence"/>
</dbReference>
<sequence length="174" mass="18758">MTQSQCAKDYITEEWTEAINSLLKAAEDIEILENKDEYPSFSLGFEFTQDVVAGRCDGKVDGHAKTNDGLNVKEDFVNVATMCGDDGCTENVPNVRGHSVVNQGNALDVAVEIARDVASEHDNIDIVFCSALEAAIQLGDVVFHTPLSGQNVVAEAQAEGLNEGMNNEESTYAL</sequence>
<evidence type="ECO:0000313" key="1">
    <source>
        <dbReference type="EMBL" id="KAL1554500.1"/>
    </source>
</evidence>
<evidence type="ECO:0000313" key="2">
    <source>
        <dbReference type="Proteomes" id="UP001567538"/>
    </source>
</evidence>
<dbReference type="EMBL" id="JBEAFC010000006">
    <property type="protein sequence ID" value="KAL1554500.1"/>
    <property type="molecule type" value="Genomic_DNA"/>
</dbReference>
<comment type="caution">
    <text evidence="1">The sequence shown here is derived from an EMBL/GenBank/DDBJ whole genome shotgun (WGS) entry which is preliminary data.</text>
</comment>
<proteinExistence type="predicted"/>
<protein>
    <submittedName>
        <fullName evidence="1">Uncharacterized protein</fullName>
    </submittedName>
</protein>